<evidence type="ECO:0000313" key="1">
    <source>
        <dbReference type="EMBL" id="JAE02056.1"/>
    </source>
</evidence>
<proteinExistence type="predicted"/>
<reference evidence="1" key="2">
    <citation type="journal article" date="2015" name="Data Brief">
        <title>Shoot transcriptome of the giant reed, Arundo donax.</title>
        <authorList>
            <person name="Barrero R.A."/>
            <person name="Guerrero F.D."/>
            <person name="Moolhuijzen P."/>
            <person name="Goolsby J.A."/>
            <person name="Tidwell J."/>
            <person name="Bellgard S.E."/>
            <person name="Bellgard M.I."/>
        </authorList>
    </citation>
    <scope>NUCLEOTIDE SEQUENCE</scope>
    <source>
        <tissue evidence="1">Shoot tissue taken approximately 20 cm above the soil surface</tissue>
    </source>
</reference>
<name>A0A0A9EW10_ARUDO</name>
<reference evidence="1" key="1">
    <citation type="submission" date="2014-09" db="EMBL/GenBank/DDBJ databases">
        <authorList>
            <person name="Magalhaes I.L.F."/>
            <person name="Oliveira U."/>
            <person name="Santos F.R."/>
            <person name="Vidigal T.H.D.A."/>
            <person name="Brescovit A.D."/>
            <person name="Santos A.J."/>
        </authorList>
    </citation>
    <scope>NUCLEOTIDE SEQUENCE</scope>
    <source>
        <tissue evidence="1">Shoot tissue taken approximately 20 cm above the soil surface</tissue>
    </source>
</reference>
<accession>A0A0A9EW10</accession>
<dbReference type="AlphaFoldDB" id="A0A0A9EW10"/>
<dbReference type="EMBL" id="GBRH01195840">
    <property type="protein sequence ID" value="JAE02056.1"/>
    <property type="molecule type" value="Transcribed_RNA"/>
</dbReference>
<organism evidence="1">
    <name type="scientific">Arundo donax</name>
    <name type="common">Giant reed</name>
    <name type="synonym">Donax arundinaceus</name>
    <dbReference type="NCBI Taxonomy" id="35708"/>
    <lineage>
        <taxon>Eukaryota</taxon>
        <taxon>Viridiplantae</taxon>
        <taxon>Streptophyta</taxon>
        <taxon>Embryophyta</taxon>
        <taxon>Tracheophyta</taxon>
        <taxon>Spermatophyta</taxon>
        <taxon>Magnoliopsida</taxon>
        <taxon>Liliopsida</taxon>
        <taxon>Poales</taxon>
        <taxon>Poaceae</taxon>
        <taxon>PACMAD clade</taxon>
        <taxon>Arundinoideae</taxon>
        <taxon>Arundineae</taxon>
        <taxon>Arundo</taxon>
    </lineage>
</organism>
<protein>
    <submittedName>
        <fullName evidence="1">Uncharacterized protein</fullName>
    </submittedName>
</protein>
<sequence length="19" mass="2026">MVALLCFLSCGLTLLSLDI</sequence>